<dbReference type="Pfam" id="PF00578">
    <property type="entry name" value="AhpC-TSA"/>
    <property type="match status" value="1"/>
</dbReference>
<accession>A0A645DU22</accession>
<dbReference type="InterPro" id="IPR050217">
    <property type="entry name" value="Peroxiredoxin"/>
</dbReference>
<dbReference type="GO" id="GO:0042744">
    <property type="term" value="P:hydrogen peroxide catabolic process"/>
    <property type="evidence" value="ECO:0007669"/>
    <property type="project" value="TreeGrafter"/>
</dbReference>
<evidence type="ECO:0000256" key="13">
    <source>
        <dbReference type="ARBA" id="ARBA00047572"/>
    </source>
</evidence>
<dbReference type="InterPro" id="IPR017559">
    <property type="entry name" value="AhpC"/>
</dbReference>
<keyword evidence="6 15" id="KW-0575">Peroxidase</keyword>
<evidence type="ECO:0000256" key="12">
    <source>
        <dbReference type="ARBA" id="ARBA00032824"/>
    </source>
</evidence>
<evidence type="ECO:0000256" key="9">
    <source>
        <dbReference type="ARBA" id="ARBA00023157"/>
    </source>
</evidence>
<evidence type="ECO:0000256" key="1">
    <source>
        <dbReference type="ARBA" id="ARBA00004496"/>
    </source>
</evidence>
<dbReference type="GO" id="GO:0008379">
    <property type="term" value="F:thioredoxin peroxidase activity"/>
    <property type="evidence" value="ECO:0007669"/>
    <property type="project" value="TreeGrafter"/>
</dbReference>
<dbReference type="InterPro" id="IPR000866">
    <property type="entry name" value="AhpC/TSA"/>
</dbReference>
<dbReference type="GO" id="GO:0006979">
    <property type="term" value="P:response to oxidative stress"/>
    <property type="evidence" value="ECO:0007669"/>
    <property type="project" value="InterPro"/>
</dbReference>
<dbReference type="EC" id="1.11.1.26" evidence="3"/>
<comment type="caution">
    <text evidence="15">The sequence shown here is derived from an EMBL/GenBank/DDBJ whole genome shotgun (WGS) entry which is preliminary data.</text>
</comment>
<keyword evidence="8 15" id="KW-0560">Oxidoreductase</keyword>
<dbReference type="SUPFAM" id="SSF52833">
    <property type="entry name" value="Thioredoxin-like"/>
    <property type="match status" value="1"/>
</dbReference>
<evidence type="ECO:0000256" key="8">
    <source>
        <dbReference type="ARBA" id="ARBA00023002"/>
    </source>
</evidence>
<dbReference type="PANTHER" id="PTHR10681:SF121">
    <property type="entry name" value="ALKYL HYDROPEROXIDE REDUCTASE C"/>
    <property type="match status" value="1"/>
</dbReference>
<evidence type="ECO:0000256" key="4">
    <source>
        <dbReference type="ARBA" id="ARBA00017462"/>
    </source>
</evidence>
<gene>
    <name evidence="15" type="primary">ahpC_19</name>
    <name evidence="15" type="ORF">SDC9_139911</name>
</gene>
<evidence type="ECO:0000259" key="14">
    <source>
        <dbReference type="PROSITE" id="PS51352"/>
    </source>
</evidence>
<dbReference type="AlphaFoldDB" id="A0A645DU22"/>
<name>A0A645DU22_9ZZZZ</name>
<comment type="subunit">
    <text evidence="2">Homodimer; disulfide-linked, upon oxidation. 5 homodimers assemble to form a ring-like decamer.</text>
</comment>
<dbReference type="GO" id="GO:0005829">
    <property type="term" value="C:cytosol"/>
    <property type="evidence" value="ECO:0007669"/>
    <property type="project" value="TreeGrafter"/>
</dbReference>
<evidence type="ECO:0000256" key="2">
    <source>
        <dbReference type="ARBA" id="ARBA00011654"/>
    </source>
</evidence>
<dbReference type="Pfam" id="PF10417">
    <property type="entry name" value="1-cysPrx_C"/>
    <property type="match status" value="1"/>
</dbReference>
<comment type="subcellular location">
    <subcellularLocation>
        <location evidence="1">Cytoplasm</location>
    </subcellularLocation>
</comment>
<dbReference type="PANTHER" id="PTHR10681">
    <property type="entry name" value="THIOREDOXIN PEROXIDASE"/>
    <property type="match status" value="1"/>
</dbReference>
<keyword evidence="10" id="KW-0676">Redox-active center</keyword>
<evidence type="ECO:0000256" key="11">
    <source>
        <dbReference type="ARBA" id="ARBA00032077"/>
    </source>
</evidence>
<dbReference type="PROSITE" id="PS51352">
    <property type="entry name" value="THIOREDOXIN_2"/>
    <property type="match status" value="1"/>
</dbReference>
<keyword evidence="7" id="KW-0049">Antioxidant</keyword>
<dbReference type="Gene3D" id="3.40.30.10">
    <property type="entry name" value="Glutaredoxin"/>
    <property type="match status" value="1"/>
</dbReference>
<protein>
    <recommendedName>
        <fullName evidence="4">Alkyl hydroperoxide reductase C</fullName>
        <ecNumber evidence="3">1.11.1.26</ecNumber>
    </recommendedName>
    <alternativeName>
        <fullName evidence="11">Peroxiredoxin</fullName>
    </alternativeName>
    <alternativeName>
        <fullName evidence="12">Thioredoxin peroxidase</fullName>
    </alternativeName>
</protein>
<organism evidence="15">
    <name type="scientific">bioreactor metagenome</name>
    <dbReference type="NCBI Taxonomy" id="1076179"/>
    <lineage>
        <taxon>unclassified sequences</taxon>
        <taxon>metagenomes</taxon>
        <taxon>ecological metagenomes</taxon>
    </lineage>
</organism>
<sequence>MMINLIQLAMANIIKNQEDLKMSLIGKKVSDFTVNAYHDFEFKTISKADILGKWSVFFFYPADFTFVCPTELKDLADKYDELQEIGCEVYSVSCDTHFVHKAWQDASETIKAIKFPMLADPTGALARDFDVMIEDKGLAERGTFIVNPEGEICAYEVNAGNVGRNADELFRKVQALQFVAKYGDRVCPAKWTPGKDTLKPGLDLVGKI</sequence>
<comment type="catalytic activity">
    <reaction evidence="13">
        <text>a hydroperoxide + NADH + H(+) = an alcohol + NAD(+) + H2O</text>
        <dbReference type="Rhea" id="RHEA:62628"/>
        <dbReference type="ChEBI" id="CHEBI:15377"/>
        <dbReference type="ChEBI" id="CHEBI:15378"/>
        <dbReference type="ChEBI" id="CHEBI:30879"/>
        <dbReference type="ChEBI" id="CHEBI:35924"/>
        <dbReference type="ChEBI" id="CHEBI:57540"/>
        <dbReference type="ChEBI" id="CHEBI:57945"/>
        <dbReference type="EC" id="1.11.1.26"/>
    </reaction>
</comment>
<evidence type="ECO:0000256" key="6">
    <source>
        <dbReference type="ARBA" id="ARBA00022559"/>
    </source>
</evidence>
<reference evidence="15" key="1">
    <citation type="submission" date="2019-08" db="EMBL/GenBank/DDBJ databases">
        <authorList>
            <person name="Kucharzyk K."/>
            <person name="Murdoch R.W."/>
            <person name="Higgins S."/>
            <person name="Loffler F."/>
        </authorList>
    </citation>
    <scope>NUCLEOTIDE SEQUENCE</scope>
</reference>
<dbReference type="GO" id="GO:0102039">
    <property type="term" value="F:NADH-dependent peroxiredoxin activity"/>
    <property type="evidence" value="ECO:0007669"/>
    <property type="project" value="UniProtKB-EC"/>
</dbReference>
<dbReference type="FunFam" id="3.40.30.10:FF:000002">
    <property type="entry name" value="Alkyl hydroperoxide reductase C"/>
    <property type="match status" value="1"/>
</dbReference>
<dbReference type="GO" id="GO:0033554">
    <property type="term" value="P:cellular response to stress"/>
    <property type="evidence" value="ECO:0007669"/>
    <property type="project" value="TreeGrafter"/>
</dbReference>
<proteinExistence type="predicted"/>
<dbReference type="GO" id="GO:0045454">
    <property type="term" value="P:cell redox homeostasis"/>
    <property type="evidence" value="ECO:0007669"/>
    <property type="project" value="TreeGrafter"/>
</dbReference>
<dbReference type="InterPro" id="IPR019479">
    <property type="entry name" value="Peroxiredoxin_C"/>
</dbReference>
<dbReference type="InterPro" id="IPR013766">
    <property type="entry name" value="Thioredoxin_domain"/>
</dbReference>
<evidence type="ECO:0000256" key="3">
    <source>
        <dbReference type="ARBA" id="ARBA00013021"/>
    </source>
</evidence>
<dbReference type="PIRSF" id="PIRSF000239">
    <property type="entry name" value="AHPC"/>
    <property type="match status" value="1"/>
</dbReference>
<keyword evidence="5" id="KW-0963">Cytoplasm</keyword>
<dbReference type="CDD" id="cd03015">
    <property type="entry name" value="PRX_Typ2cys"/>
    <property type="match status" value="1"/>
</dbReference>
<dbReference type="EMBL" id="VSSQ01039670">
    <property type="protein sequence ID" value="MPM92775.1"/>
    <property type="molecule type" value="Genomic_DNA"/>
</dbReference>
<evidence type="ECO:0000313" key="15">
    <source>
        <dbReference type="EMBL" id="MPM92775.1"/>
    </source>
</evidence>
<evidence type="ECO:0000256" key="5">
    <source>
        <dbReference type="ARBA" id="ARBA00022490"/>
    </source>
</evidence>
<dbReference type="InterPro" id="IPR036249">
    <property type="entry name" value="Thioredoxin-like_sf"/>
</dbReference>
<keyword evidence="9" id="KW-1015">Disulfide bond</keyword>
<evidence type="ECO:0000256" key="10">
    <source>
        <dbReference type="ARBA" id="ARBA00023284"/>
    </source>
</evidence>
<evidence type="ECO:0000256" key="7">
    <source>
        <dbReference type="ARBA" id="ARBA00022862"/>
    </source>
</evidence>
<dbReference type="NCBIfam" id="TIGR03137">
    <property type="entry name" value="AhpC"/>
    <property type="match status" value="1"/>
</dbReference>
<dbReference type="InterPro" id="IPR024706">
    <property type="entry name" value="Peroxiredoxin_AhpC-typ"/>
</dbReference>
<feature type="domain" description="Thioredoxin" evidence="14">
    <location>
        <begin position="23"/>
        <end position="178"/>
    </location>
</feature>